<dbReference type="Gene3D" id="3.40.309.10">
    <property type="entry name" value="Aldehyde Dehydrogenase, Chain A, domain 2"/>
    <property type="match status" value="1"/>
</dbReference>
<protein>
    <submittedName>
        <fullName evidence="6">Betaine-aldehyde dehydrogenase</fullName>
    </submittedName>
</protein>
<dbReference type="SUPFAM" id="SSF53720">
    <property type="entry name" value="ALDH-like"/>
    <property type="match status" value="1"/>
</dbReference>
<dbReference type="Proteomes" id="UP000230790">
    <property type="component" value="Unassembled WGS sequence"/>
</dbReference>
<proteinExistence type="inferred from homology"/>
<reference evidence="6 7" key="1">
    <citation type="submission" date="2017-11" db="EMBL/GenBank/DDBJ databases">
        <title>Evolution of Phototrophy in the Chloroflexi Phylum Driven by Horizontal Gene Transfer.</title>
        <authorList>
            <person name="Ward L.M."/>
            <person name="Hemp J."/>
            <person name="Shih P.M."/>
            <person name="Mcglynn S.E."/>
            <person name="Fischer W."/>
        </authorList>
    </citation>
    <scope>NUCLEOTIDE SEQUENCE [LARGE SCALE GENOMIC DNA]</scope>
    <source>
        <strain evidence="6">JP3_7</strain>
    </source>
</reference>
<evidence type="ECO:0000259" key="5">
    <source>
        <dbReference type="Pfam" id="PF00171"/>
    </source>
</evidence>
<dbReference type="InterPro" id="IPR016162">
    <property type="entry name" value="Ald_DH_N"/>
</dbReference>
<dbReference type="InterPro" id="IPR016160">
    <property type="entry name" value="Ald_DH_CS_CYS"/>
</dbReference>
<evidence type="ECO:0000256" key="3">
    <source>
        <dbReference type="PROSITE-ProRule" id="PRU10007"/>
    </source>
</evidence>
<evidence type="ECO:0000313" key="7">
    <source>
        <dbReference type="Proteomes" id="UP000230790"/>
    </source>
</evidence>
<dbReference type="GO" id="GO:0016620">
    <property type="term" value="F:oxidoreductase activity, acting on the aldehyde or oxo group of donors, NAD or NADP as acceptor"/>
    <property type="evidence" value="ECO:0007669"/>
    <property type="project" value="InterPro"/>
</dbReference>
<dbReference type="PROSITE" id="PS00687">
    <property type="entry name" value="ALDEHYDE_DEHYDR_GLU"/>
    <property type="match status" value="1"/>
</dbReference>
<evidence type="ECO:0000256" key="2">
    <source>
        <dbReference type="ARBA" id="ARBA00023002"/>
    </source>
</evidence>
<dbReference type="AlphaFoldDB" id="A0A2M8QB14"/>
<name>A0A2M8QB14_9CHLR</name>
<feature type="active site" evidence="3">
    <location>
        <position position="273"/>
    </location>
</feature>
<comment type="similarity">
    <text evidence="1 4">Belongs to the aldehyde dehydrogenase family.</text>
</comment>
<evidence type="ECO:0000256" key="4">
    <source>
        <dbReference type="RuleBase" id="RU003345"/>
    </source>
</evidence>
<dbReference type="PANTHER" id="PTHR11699">
    <property type="entry name" value="ALDEHYDE DEHYDROGENASE-RELATED"/>
    <property type="match status" value="1"/>
</dbReference>
<accession>A0A2M8QB14</accession>
<dbReference type="EMBL" id="PGTN01000076">
    <property type="protein sequence ID" value="PJF46992.1"/>
    <property type="molecule type" value="Genomic_DNA"/>
</dbReference>
<dbReference type="PROSITE" id="PS00070">
    <property type="entry name" value="ALDEHYDE_DEHYDR_CYS"/>
    <property type="match status" value="1"/>
</dbReference>
<evidence type="ECO:0000256" key="1">
    <source>
        <dbReference type="ARBA" id="ARBA00009986"/>
    </source>
</evidence>
<dbReference type="InterPro" id="IPR015590">
    <property type="entry name" value="Aldehyde_DH_dom"/>
</dbReference>
<dbReference type="FunFam" id="3.40.605.10:FF:000001">
    <property type="entry name" value="Aldehyde dehydrogenase 1"/>
    <property type="match status" value="1"/>
</dbReference>
<comment type="caution">
    <text evidence="6">The sequence shown here is derived from an EMBL/GenBank/DDBJ whole genome shotgun (WGS) entry which is preliminary data.</text>
</comment>
<evidence type="ECO:0000313" key="6">
    <source>
        <dbReference type="EMBL" id="PJF46992.1"/>
    </source>
</evidence>
<dbReference type="InterPro" id="IPR029510">
    <property type="entry name" value="Ald_DH_CS_GLU"/>
</dbReference>
<feature type="domain" description="Aldehyde dehydrogenase" evidence="5">
    <location>
        <begin position="31"/>
        <end position="498"/>
    </location>
</feature>
<keyword evidence="2 4" id="KW-0560">Oxidoreductase</keyword>
<gene>
    <name evidence="6" type="ORF">CUN48_11020</name>
</gene>
<sequence length="502" mass="53709">MSTIANQPISLLPEVQAFLKRPKRLFINNAFVEPASGKTMPTEDPATGGVLDHIPAGDATDIDAAVRAARTAFEGEWRAMSPTQRAACMFKLADLIEQHAEEFAEIESLDVGKTITSARAIDVPFTVFLWRYYAGWATKLYGKTLDLSLPPGGAFFSYVRREPVGVVGCIIPWNYPLAQVSFKIAPALAAGCTTVVKPAEQASLANLRLAELIAEAGFPPGVVNIVTGLGESAGAALAEHPDVNKISFTGSTAVGKLIMQAAGRSNLKRLTLELGGKSPTIIFDDADMAEAIPTAAAAIFNNSGQVCNAGSRLYVQRRSFDRVLEGVVEYAQKLRIGIGLDESTQLGPLVTSEQKRRVLSYMDQGLRSGAKLVIGGPDVLQDVPGNFVAPSIFTNTTPEMSIVREEIFGPVLVAMPFDDPDEIAPVANQTHYGLAATIFTRDISRAHTLAACLNAGAVWINCFGVFDPNLPFGGFKQSGMGREFSQEGVEAFTELKAVTVKL</sequence>
<dbReference type="InterPro" id="IPR016161">
    <property type="entry name" value="Ald_DH/histidinol_DH"/>
</dbReference>
<dbReference type="InterPro" id="IPR016163">
    <property type="entry name" value="Ald_DH_C"/>
</dbReference>
<dbReference type="FunFam" id="3.40.309.10:FF:000012">
    <property type="entry name" value="Betaine aldehyde dehydrogenase"/>
    <property type="match status" value="1"/>
</dbReference>
<organism evidence="6 7">
    <name type="scientific">Candidatus Thermofonsia Clade 3 bacterium</name>
    <dbReference type="NCBI Taxonomy" id="2364212"/>
    <lineage>
        <taxon>Bacteria</taxon>
        <taxon>Bacillati</taxon>
        <taxon>Chloroflexota</taxon>
        <taxon>Candidatus Thermofontia</taxon>
        <taxon>Candidatus Thermofonsia Clade 3</taxon>
    </lineage>
</organism>
<dbReference type="Pfam" id="PF00171">
    <property type="entry name" value="Aldedh"/>
    <property type="match status" value="1"/>
</dbReference>
<dbReference type="Gene3D" id="3.40.605.10">
    <property type="entry name" value="Aldehyde Dehydrogenase, Chain A, domain 1"/>
    <property type="match status" value="1"/>
</dbReference>